<dbReference type="InterPro" id="IPR017850">
    <property type="entry name" value="Alkaline_phosphatase_core_sf"/>
</dbReference>
<gene>
    <name evidence="5" type="ORF">HP552_28205</name>
</gene>
<dbReference type="GO" id="GO:0005737">
    <property type="term" value="C:cytoplasm"/>
    <property type="evidence" value="ECO:0007669"/>
    <property type="project" value="TreeGrafter"/>
</dbReference>
<feature type="domain" description="Sulfatase N-terminal" evidence="4">
    <location>
        <begin position="4"/>
        <end position="336"/>
    </location>
</feature>
<feature type="region of interest" description="Disordered" evidence="3">
    <location>
        <begin position="123"/>
        <end position="142"/>
    </location>
</feature>
<evidence type="ECO:0000256" key="1">
    <source>
        <dbReference type="ARBA" id="ARBA00022723"/>
    </source>
</evidence>
<dbReference type="PANTHER" id="PTHR45953:SF1">
    <property type="entry name" value="IDURONATE 2-SULFATASE"/>
    <property type="match status" value="1"/>
</dbReference>
<dbReference type="SUPFAM" id="SSF53649">
    <property type="entry name" value="Alkaline phosphatase-like"/>
    <property type="match status" value="1"/>
</dbReference>
<evidence type="ECO:0000256" key="3">
    <source>
        <dbReference type="SAM" id="MobiDB-lite"/>
    </source>
</evidence>
<sequence>MKAIMVMFDTLNRHMLSPYGAPDWVQTPHFDRLAQRSAVFLNSYIGSMPCMPARRELHTGRHNFLHRSWGPLEPFDDSAIELLGQAGVYTHLVTDHQHYWEDGGGTYHPRYESFEFVRGQEGDPWKGEVSPEATEGKPNSGIPLTYQKILHHDRINRKHIVAEEQFPQAQTFELGIDFIRRNAQQNRWFLQLETFDPHEPFYSPESFRSLYPKLIGDRGNDWPAYGPVSETDDEVERMRHRYAALLTMCDDHLGKVLDVMDELDLWKNTLLIVNTDHGFLLGEHGHWAKCVQPFYNEVAHTPLFIWDPRSKVQGERRNSLVQTIDLPVTLLDYFGVQPTSDMQGQSLRATITSDLPVRKAALFGLHGGHVCVTDGRYVYMRAAVREDNQPLYDYTLMPTHMRSRFSPSELQDMELAGPLSFTKGTPVLKIRSAGRGTLHQFGSLLFDLETDPRQEHPIQDEELEAKMVALLIWHMQENDAPIEQYERLGLKPCSTRDEEVTHSSKRSNEGVKEHQS</sequence>
<dbReference type="Pfam" id="PF00884">
    <property type="entry name" value="Sulfatase"/>
    <property type="match status" value="1"/>
</dbReference>
<accession>A0A7Y6EYV4</accession>
<organism evidence="5 6">
    <name type="scientific">Paenibacillus xylanilyticus</name>
    <dbReference type="NCBI Taxonomy" id="248903"/>
    <lineage>
        <taxon>Bacteria</taxon>
        <taxon>Bacillati</taxon>
        <taxon>Bacillota</taxon>
        <taxon>Bacilli</taxon>
        <taxon>Bacillales</taxon>
        <taxon>Paenibacillaceae</taxon>
        <taxon>Paenibacillus</taxon>
    </lineage>
</organism>
<dbReference type="Gene3D" id="3.40.720.10">
    <property type="entry name" value="Alkaline Phosphatase, subunit A"/>
    <property type="match status" value="1"/>
</dbReference>
<dbReference type="Proteomes" id="UP000526125">
    <property type="component" value="Unassembled WGS sequence"/>
</dbReference>
<evidence type="ECO:0000313" key="6">
    <source>
        <dbReference type="Proteomes" id="UP000526125"/>
    </source>
</evidence>
<evidence type="ECO:0000256" key="2">
    <source>
        <dbReference type="ARBA" id="ARBA00022801"/>
    </source>
</evidence>
<keyword evidence="2" id="KW-0378">Hydrolase</keyword>
<keyword evidence="6" id="KW-1185">Reference proteome</keyword>
<dbReference type="CDD" id="cd16148">
    <property type="entry name" value="sulfatase_like"/>
    <property type="match status" value="1"/>
</dbReference>
<dbReference type="GO" id="GO:0008484">
    <property type="term" value="F:sulfuric ester hydrolase activity"/>
    <property type="evidence" value="ECO:0007669"/>
    <property type="project" value="TreeGrafter"/>
</dbReference>
<dbReference type="RefSeq" id="WP_175398672.1">
    <property type="nucleotide sequence ID" value="NZ_JABMCB010000202.1"/>
</dbReference>
<dbReference type="EMBL" id="JABMCB010000202">
    <property type="protein sequence ID" value="NUU79089.1"/>
    <property type="molecule type" value="Genomic_DNA"/>
</dbReference>
<dbReference type="InterPro" id="IPR000917">
    <property type="entry name" value="Sulfatase_N"/>
</dbReference>
<evidence type="ECO:0000259" key="4">
    <source>
        <dbReference type="Pfam" id="PF00884"/>
    </source>
</evidence>
<dbReference type="AlphaFoldDB" id="A0A7Y6EYV4"/>
<feature type="region of interest" description="Disordered" evidence="3">
    <location>
        <begin position="492"/>
        <end position="516"/>
    </location>
</feature>
<keyword evidence="1" id="KW-0479">Metal-binding</keyword>
<comment type="caution">
    <text evidence="5">The sequence shown here is derived from an EMBL/GenBank/DDBJ whole genome shotgun (WGS) entry which is preliminary data.</text>
</comment>
<reference evidence="5 6" key="1">
    <citation type="submission" date="2020-05" db="EMBL/GenBank/DDBJ databases">
        <title>Genome Sequencing of Type Strains.</title>
        <authorList>
            <person name="Lemaire J.F."/>
            <person name="Inderbitzin P."/>
            <person name="Gregorio O.A."/>
            <person name="Collins S.B."/>
            <person name="Wespe N."/>
            <person name="Knight-Connoni V."/>
        </authorList>
    </citation>
    <scope>NUCLEOTIDE SEQUENCE [LARGE SCALE GENOMIC DNA]</scope>
    <source>
        <strain evidence="5 6">LMG 21957</strain>
    </source>
</reference>
<proteinExistence type="predicted"/>
<evidence type="ECO:0000313" key="5">
    <source>
        <dbReference type="EMBL" id="NUU79089.1"/>
    </source>
</evidence>
<dbReference type="PANTHER" id="PTHR45953">
    <property type="entry name" value="IDURONATE 2-SULFATASE"/>
    <property type="match status" value="1"/>
</dbReference>
<protein>
    <submittedName>
        <fullName evidence="5">Sulfatase</fullName>
    </submittedName>
</protein>
<dbReference type="GO" id="GO:0046872">
    <property type="term" value="F:metal ion binding"/>
    <property type="evidence" value="ECO:0007669"/>
    <property type="project" value="UniProtKB-KW"/>
</dbReference>
<name>A0A7Y6EYV4_9BACL</name>